<reference evidence="2 3" key="1">
    <citation type="submission" date="2017-02" db="EMBL/GenBank/DDBJ databases">
        <title>The new phylogeny of genus Mycobacterium.</title>
        <authorList>
            <person name="Tortoli E."/>
            <person name="Trovato A."/>
            <person name="Cirillo D.M."/>
        </authorList>
    </citation>
    <scope>NUCLEOTIDE SEQUENCE [LARGE SCALE GENOMIC DNA]</scope>
    <source>
        <strain evidence="2 3">DSM 45255</strain>
    </source>
</reference>
<reference evidence="1 4" key="2">
    <citation type="journal article" date="2019" name="Emerg. Microbes Infect.">
        <title>Comprehensive subspecies identification of 175 nontuberculous mycobacteria species based on 7547 genomic profiles.</title>
        <authorList>
            <person name="Matsumoto Y."/>
            <person name="Kinjo T."/>
            <person name="Motooka D."/>
            <person name="Nabeya D."/>
            <person name="Jung N."/>
            <person name="Uechi K."/>
            <person name="Horii T."/>
            <person name="Iida T."/>
            <person name="Fujita J."/>
            <person name="Nakamura S."/>
        </authorList>
    </citation>
    <scope>NUCLEOTIDE SEQUENCE [LARGE SCALE GENOMIC DNA]</scope>
    <source>
        <strain evidence="1 4">JCM 18113</strain>
    </source>
</reference>
<evidence type="ECO:0000313" key="4">
    <source>
        <dbReference type="Proteomes" id="UP000465812"/>
    </source>
</evidence>
<keyword evidence="4" id="KW-1185">Reference proteome</keyword>
<proteinExistence type="predicted"/>
<evidence type="ECO:0000313" key="3">
    <source>
        <dbReference type="Proteomes" id="UP000192760"/>
    </source>
</evidence>
<protein>
    <submittedName>
        <fullName evidence="2">Uncharacterized protein</fullName>
    </submittedName>
</protein>
<dbReference type="AlphaFoldDB" id="A0A1X0G042"/>
<organism evidence="2 3">
    <name type="scientific">Mycobacterium mantenii</name>
    <dbReference type="NCBI Taxonomy" id="560555"/>
    <lineage>
        <taxon>Bacteria</taxon>
        <taxon>Bacillati</taxon>
        <taxon>Actinomycetota</taxon>
        <taxon>Actinomycetes</taxon>
        <taxon>Mycobacteriales</taxon>
        <taxon>Mycobacteriaceae</taxon>
        <taxon>Mycobacterium</taxon>
        <taxon>Mycobacterium avium complex (MAC)</taxon>
    </lineage>
</organism>
<gene>
    <name evidence="2" type="ORF">BST30_07980</name>
    <name evidence="1" type="ORF">MMAN_26040</name>
</gene>
<evidence type="ECO:0000313" key="2">
    <source>
        <dbReference type="EMBL" id="ORB07397.1"/>
    </source>
</evidence>
<dbReference type="RefSeq" id="WP_083094330.1">
    <property type="nucleotide sequence ID" value="NZ_AP022590.1"/>
</dbReference>
<dbReference type="STRING" id="560555.BST30_07980"/>
<accession>A0A1X0G042</accession>
<dbReference type="Proteomes" id="UP000465812">
    <property type="component" value="Chromosome"/>
</dbReference>
<dbReference type="Proteomes" id="UP000192760">
    <property type="component" value="Unassembled WGS sequence"/>
</dbReference>
<evidence type="ECO:0000313" key="1">
    <source>
        <dbReference type="EMBL" id="BBY38470.1"/>
    </source>
</evidence>
<reference evidence="1" key="3">
    <citation type="submission" date="2020-02" db="EMBL/GenBank/DDBJ databases">
        <authorList>
            <person name="Matsumoto Y."/>
            <person name="Motooka D."/>
            <person name="Nakamura S."/>
        </authorList>
    </citation>
    <scope>NUCLEOTIDE SEQUENCE</scope>
    <source>
        <strain evidence="1">JCM 18113</strain>
    </source>
</reference>
<dbReference type="EMBL" id="MVHW01000006">
    <property type="protein sequence ID" value="ORB07397.1"/>
    <property type="molecule type" value="Genomic_DNA"/>
</dbReference>
<name>A0A1X0G042_MYCNT</name>
<sequence>MNAETTEYAHKAVYALRSIQLGPDGLPNNPGQRLAAYLAYQYANGLRARIAREPGPVAAALRTLCTTYLDMVNAHRDGNRHPEWGPRWLAALASIPDLFPSQPVTDTTVWPDAEAPLTDPRVQAMIAADLDLLGFIGQALAADVEQ</sequence>
<dbReference type="EMBL" id="AP022590">
    <property type="protein sequence ID" value="BBY38470.1"/>
    <property type="molecule type" value="Genomic_DNA"/>
</dbReference>